<sequence>MATSFESASSQWILSSQRAADLYSSGAKLWTKIDLRAIEEELAESYTRTSFMLRRFDGTAIHINNPLYGVERPIWRPVVKFQEYWRLVRVKPDTPPETYHCSYLVDWENESQELFDGFIENYEAVFQQKRQLWNDSSTCTLFKTRIRQLLGTDICKVSKVVCFGLGDMTRRPQPWWRYRNSLSDKPETEANCWEDSMMQHCMALTLADVVRHHTAGTSIRLLTQDP</sequence>
<reference evidence="1" key="1">
    <citation type="submission" date="2018-03" db="EMBL/GenBank/DDBJ databases">
        <authorList>
            <person name="Guldener U."/>
        </authorList>
    </citation>
    <scope>NUCLEOTIDE SEQUENCE</scope>
</reference>
<name>A0AAE8SY34_9PEZI</name>
<keyword evidence="2" id="KW-1185">Reference proteome</keyword>
<protein>
    <submittedName>
        <fullName evidence="1">Uncharacterized protein</fullName>
    </submittedName>
</protein>
<evidence type="ECO:0000313" key="1">
    <source>
        <dbReference type="EMBL" id="SPO05429.1"/>
    </source>
</evidence>
<gene>
    <name evidence="1" type="ORF">DNG_08116</name>
</gene>
<dbReference type="EMBL" id="ONZQ02000012">
    <property type="protein sequence ID" value="SPO05429.1"/>
    <property type="molecule type" value="Genomic_DNA"/>
</dbReference>
<proteinExistence type="predicted"/>
<accession>A0AAE8SY34</accession>
<comment type="caution">
    <text evidence="1">The sequence shown here is derived from an EMBL/GenBank/DDBJ whole genome shotgun (WGS) entry which is preliminary data.</text>
</comment>
<evidence type="ECO:0000313" key="2">
    <source>
        <dbReference type="Proteomes" id="UP001187682"/>
    </source>
</evidence>
<dbReference type="AlphaFoldDB" id="A0AAE8SY34"/>
<dbReference type="Proteomes" id="UP001187682">
    <property type="component" value="Unassembled WGS sequence"/>
</dbReference>
<organism evidence="1 2">
    <name type="scientific">Cephalotrichum gorgonifer</name>
    <dbReference type="NCBI Taxonomy" id="2041049"/>
    <lineage>
        <taxon>Eukaryota</taxon>
        <taxon>Fungi</taxon>
        <taxon>Dikarya</taxon>
        <taxon>Ascomycota</taxon>
        <taxon>Pezizomycotina</taxon>
        <taxon>Sordariomycetes</taxon>
        <taxon>Hypocreomycetidae</taxon>
        <taxon>Microascales</taxon>
        <taxon>Microascaceae</taxon>
        <taxon>Cephalotrichum</taxon>
    </lineage>
</organism>